<reference evidence="2 3" key="1">
    <citation type="submission" date="2016-05" db="EMBL/GenBank/DDBJ databases">
        <authorList>
            <person name="Lavstsen T."/>
            <person name="Jespersen J.S."/>
        </authorList>
    </citation>
    <scope>NUCLEOTIDE SEQUENCE [LARGE SCALE GENOMIC DNA]</scope>
    <source>
        <strain evidence="2 3">B7-9</strain>
    </source>
</reference>
<dbReference type="RefSeq" id="WP_097652853.1">
    <property type="nucleotide sequence ID" value="NZ_LYXE01000086.1"/>
</dbReference>
<comment type="caution">
    <text evidence="2">The sequence shown here is derived from an EMBL/GenBank/DDBJ whole genome shotgun (WGS) entry which is preliminary data.</text>
</comment>
<protein>
    <submittedName>
        <fullName evidence="2">Uncharacterized protein</fullName>
    </submittedName>
</protein>
<feature type="transmembrane region" description="Helical" evidence="1">
    <location>
        <begin position="6"/>
        <end position="30"/>
    </location>
</feature>
<evidence type="ECO:0000313" key="2">
    <source>
        <dbReference type="EMBL" id="PDV98998.1"/>
    </source>
</evidence>
<evidence type="ECO:0000256" key="1">
    <source>
        <dbReference type="SAM" id="Phobius"/>
    </source>
</evidence>
<feature type="transmembrane region" description="Helical" evidence="1">
    <location>
        <begin position="51"/>
        <end position="77"/>
    </location>
</feature>
<keyword evidence="1" id="KW-1133">Transmembrane helix</keyword>
<proteinExistence type="predicted"/>
<dbReference type="Proteomes" id="UP000220922">
    <property type="component" value="Unassembled WGS sequence"/>
</dbReference>
<dbReference type="OrthoDB" id="9829243at2"/>
<sequence length="260" mass="28584">MSDTLLIALISLASSVTTAIITAIIGPLVVKFIERSSAHSATSATVPVTRPWWQFALLGAVIGALVAVVPLVLYTYFNRDAATQPIRTQTVAYYTFEQPVDLKLWASGDGASSNQQIELRDPGFTGRRALSFSAPISSTEEFDLHAIHVLDNVPQPPRFQANAIVARVYWPAYTGVRITYAVLCVRPDGGEYICEGLPQTPGRWQTIAFNLRENATTDLLGLAVLARFEKTSSEAPLTMQFLIDDLEIWSERSLVSRPQE</sequence>
<dbReference type="EMBL" id="LYXE01000086">
    <property type="protein sequence ID" value="PDV98998.1"/>
    <property type="molecule type" value="Genomic_DNA"/>
</dbReference>
<organism evidence="2 3">
    <name type="scientific">Candidatus Chloroploca asiatica</name>
    <dbReference type="NCBI Taxonomy" id="1506545"/>
    <lineage>
        <taxon>Bacteria</taxon>
        <taxon>Bacillati</taxon>
        <taxon>Chloroflexota</taxon>
        <taxon>Chloroflexia</taxon>
        <taxon>Chloroflexales</taxon>
        <taxon>Chloroflexineae</taxon>
        <taxon>Oscillochloridaceae</taxon>
        <taxon>Candidatus Chloroploca</taxon>
    </lineage>
</organism>
<keyword evidence="3" id="KW-1185">Reference proteome</keyword>
<keyword evidence="1" id="KW-0812">Transmembrane</keyword>
<keyword evidence="1" id="KW-0472">Membrane</keyword>
<dbReference type="AlphaFoldDB" id="A0A2H3L9J8"/>
<gene>
    <name evidence="2" type="ORF">A9Q02_14205</name>
</gene>
<accession>A0A2H3L9J8</accession>
<evidence type="ECO:0000313" key="3">
    <source>
        <dbReference type="Proteomes" id="UP000220922"/>
    </source>
</evidence>
<name>A0A2H3L9J8_9CHLR</name>